<keyword evidence="2" id="KW-0843">Virulence</keyword>
<dbReference type="PROSITE" id="PS51257">
    <property type="entry name" value="PROKAR_LIPOPROTEIN"/>
    <property type="match status" value="1"/>
</dbReference>
<reference evidence="6" key="1">
    <citation type="submission" date="2022-11" db="EMBL/GenBank/DDBJ databases">
        <authorList>
            <person name="Petersen C."/>
        </authorList>
    </citation>
    <scope>NUCLEOTIDE SEQUENCE</scope>
    <source>
        <strain evidence="6">IBT 22155</strain>
    </source>
</reference>
<feature type="domain" description="LysM" evidence="5">
    <location>
        <begin position="1323"/>
        <end position="1371"/>
    </location>
</feature>
<dbReference type="OrthoDB" id="1046782at2759"/>
<dbReference type="CDD" id="cd23668">
    <property type="entry name" value="GH55_beta13glucanase-like"/>
    <property type="match status" value="1"/>
</dbReference>
<evidence type="ECO:0000313" key="7">
    <source>
        <dbReference type="Proteomes" id="UP001149079"/>
    </source>
</evidence>
<feature type="region of interest" description="Disordered" evidence="3">
    <location>
        <begin position="80"/>
        <end position="133"/>
    </location>
</feature>
<dbReference type="Gene3D" id="2.160.20.10">
    <property type="entry name" value="Single-stranded right-handed beta-helix, Pectin lyase-like"/>
    <property type="match status" value="2"/>
</dbReference>
<evidence type="ECO:0000256" key="2">
    <source>
        <dbReference type="ARBA" id="ARBA00023026"/>
    </source>
</evidence>
<evidence type="ECO:0000256" key="1">
    <source>
        <dbReference type="ARBA" id="ARBA00022669"/>
    </source>
</evidence>
<accession>A0A9W9HEU8</accession>
<dbReference type="FunFam" id="2.160.20.10:FF:000049">
    <property type="entry name" value="Putative exo-beta-1,3-glucanase"/>
    <property type="match status" value="1"/>
</dbReference>
<dbReference type="Proteomes" id="UP001149079">
    <property type="component" value="Unassembled WGS sequence"/>
</dbReference>
<dbReference type="InterPro" id="IPR052210">
    <property type="entry name" value="LysM1-like"/>
</dbReference>
<dbReference type="InterPro" id="IPR018392">
    <property type="entry name" value="LysM"/>
</dbReference>
<dbReference type="RefSeq" id="XP_056526280.1">
    <property type="nucleotide sequence ID" value="XM_056661114.1"/>
</dbReference>
<proteinExistence type="predicted"/>
<dbReference type="FunFam" id="2.160.20.10:FF:000071">
    <property type="entry name" value="Uncharacterized protein"/>
    <property type="match status" value="1"/>
</dbReference>
<comment type="caution">
    <text evidence="6">The sequence shown here is derived from an EMBL/GenBank/DDBJ whole genome shotgun (WGS) entry which is preliminary data.</text>
</comment>
<reference evidence="6" key="2">
    <citation type="journal article" date="2023" name="IMA Fungus">
        <title>Comparative genomic study of the Penicillium genus elucidates a diverse pangenome and 15 lateral gene transfer events.</title>
        <authorList>
            <person name="Petersen C."/>
            <person name="Sorensen T."/>
            <person name="Nielsen M.R."/>
            <person name="Sondergaard T.E."/>
            <person name="Sorensen J.L."/>
            <person name="Fitzpatrick D.A."/>
            <person name="Frisvad J.C."/>
            <person name="Nielsen K.L."/>
        </authorList>
    </citation>
    <scope>NUCLEOTIDE SEQUENCE</scope>
    <source>
        <strain evidence="6">IBT 22155</strain>
    </source>
</reference>
<feature type="compositionally biased region" description="Basic and acidic residues" evidence="3">
    <location>
        <begin position="113"/>
        <end position="122"/>
    </location>
</feature>
<dbReference type="PANTHER" id="PTHR34997">
    <property type="entry name" value="AM15"/>
    <property type="match status" value="1"/>
</dbReference>
<dbReference type="InterPro" id="IPR036779">
    <property type="entry name" value="LysM_dom_sf"/>
</dbReference>
<dbReference type="Pfam" id="PF12708">
    <property type="entry name" value="Pect-lyase_RHGA_epim"/>
    <property type="match status" value="2"/>
</dbReference>
<gene>
    <name evidence="6" type="ORF">N7515_000370</name>
</gene>
<name>A0A9W9HEU8_9EURO</name>
<feature type="domain" description="LysM" evidence="5">
    <location>
        <begin position="1224"/>
        <end position="1270"/>
    </location>
</feature>
<dbReference type="EMBL" id="JAPQKL010000001">
    <property type="protein sequence ID" value="KAJ5145806.1"/>
    <property type="molecule type" value="Genomic_DNA"/>
</dbReference>
<dbReference type="CDD" id="cd00118">
    <property type="entry name" value="LysM"/>
    <property type="match status" value="1"/>
</dbReference>
<dbReference type="InterPro" id="IPR012334">
    <property type="entry name" value="Pectin_lyas_fold"/>
</dbReference>
<organism evidence="6 7">
    <name type="scientific">Penicillium bovifimosum</name>
    <dbReference type="NCBI Taxonomy" id="126998"/>
    <lineage>
        <taxon>Eukaryota</taxon>
        <taxon>Fungi</taxon>
        <taxon>Dikarya</taxon>
        <taxon>Ascomycota</taxon>
        <taxon>Pezizomycotina</taxon>
        <taxon>Eurotiomycetes</taxon>
        <taxon>Eurotiomycetidae</taxon>
        <taxon>Eurotiales</taxon>
        <taxon>Aspergillaceae</taxon>
        <taxon>Penicillium</taxon>
    </lineage>
</organism>
<evidence type="ECO:0000259" key="5">
    <source>
        <dbReference type="PROSITE" id="PS51782"/>
    </source>
</evidence>
<keyword evidence="1" id="KW-0147">Chitin-binding</keyword>
<dbReference type="PROSITE" id="PS51782">
    <property type="entry name" value="LYSM"/>
    <property type="match status" value="3"/>
</dbReference>
<sequence length="1397" mass="151034">MRLNGRSAARHSHAFSFPMIVALIALIFAGCVSADRPHHRHASLHLKDRVANPTSAHDAATMIENALAVLAEVNKDRITNPNFNKQTFDKPKSVKKDAVSSASPLDYSPKAVESVRLRRRGEPSATTASGNKAYSIPTELARAARIVAESTSNKPTGNHSQVAAEIREKYGKGRRESNTPHQALVHTNGLYDYLSTGTSDDIVMGNETSPRKIQKRATPSEYWMNTMDQNGLSPFAPSGYKVWRNVRDYGAVGDGVTDDTEAINRAISDGGRCGANCGSSTIYPAVVWFPAGTYLVSTSIIQYYNTQFLGDPLNVPTILAASSFVGLGVITSDVYVSDNEEWYVNQNNFLRSIKNFKIDIRPTDPSAYICAIHWQVAQGTSLENIEFYMLYNSDVPTNTQQGIYMENGSGGFLADLTFVGGNFGAYFGNQQFTSSQLVFVNCHTALQVHWDWAWTMQDYVIESCTNGLTIVGGAGGAMSNGQGVGSVVLTDAIIANTPNGIVTSLYAENSTSLLLQNVGFFNVETAIVDSVKNKVLLAGGNEVLKDSWGFGMINDAAGVGSFADGEDIPAILRPDVLLGSQAYVKSNLFTRRRPQYENLTADQVVNVKNFGAKGDGSTDDTAILNYVLSYAANLSSVVYIPFGVYKIQDTLHIPLGSRIVGQAWSQIMAAGDKFADVDNPRVAVKVGDSGDVGIVEIQDLLFTVSGPTAGAILVEWNVEQSVKGSAAMWDSHIRIGGAIGSKLQNAQCPKKTGKVNSDCIAASLLLHLTSSSTAYLENIWVWVADHDLDVASQDQIDVYAARGILIESQLAWLYGTASEHSALYQYQLSGAQNILLAMIQTESPYYQPVPKAPKPFTPGTFANDPRFEECEADSVNCAVSWAVRIIDSSSVWILGSGLYSWFSDYAQDCLETENCQLRGFEIEQSVDIWIYNLCTKAIVEMVTPFQGIPTYAKDNVNGFLSSILVWLGGANQTAGGREFPGFSIYSSSTLEAADFPLSCKTALTDLIKCDPYMSTMMMATYHGSLNNDTLTESLCDPSCGTSLQQWFSSVQHNCAGYNISGSPPGLYGGRMWAAYNETCSKDKDTGKYCNDVIDGFTLVPNTEAMPKDEICSYCYTERLQMMQRTPYSMYDDYYQTVLETINKRCGLNAPTTILEIPYNDPEKETTFCLSGTMYTTVKGDTCTSIAEANSLSSAALYMSNQDLILECSSLSAGLELCLPLSCEKTYSIQPTDNCTDIEFAYSLKTGDVRKYNPWVSYDCGNLQVASKIYGTNICLTPQGGQHNSSSATSGSTGPSGSDGYVYSPVAPPVNATLAAGTTANCGKWHEAAPGDSCVGICGRYSITHAVFVMVNPSLDSASCSSSLQAGKTYCVGPTYTWNQASTSESSALPSATAGARN</sequence>
<feature type="signal peptide" evidence="4">
    <location>
        <begin position="1"/>
        <end position="34"/>
    </location>
</feature>
<evidence type="ECO:0000256" key="4">
    <source>
        <dbReference type="SAM" id="SignalP"/>
    </source>
</evidence>
<dbReference type="SUPFAM" id="SSF51126">
    <property type="entry name" value="Pectin lyase-like"/>
    <property type="match status" value="2"/>
</dbReference>
<dbReference type="SMART" id="SM00257">
    <property type="entry name" value="LysM"/>
    <property type="match status" value="3"/>
</dbReference>
<dbReference type="GeneID" id="81400284"/>
<dbReference type="Gene3D" id="3.10.350.10">
    <property type="entry name" value="LysM domain"/>
    <property type="match status" value="3"/>
</dbReference>
<dbReference type="GO" id="GO:0008061">
    <property type="term" value="F:chitin binding"/>
    <property type="evidence" value="ECO:0007669"/>
    <property type="project" value="UniProtKB-KW"/>
</dbReference>
<dbReference type="InterPro" id="IPR024535">
    <property type="entry name" value="RHGA/B-epi-like_pectate_lyase"/>
</dbReference>
<evidence type="ECO:0000256" key="3">
    <source>
        <dbReference type="SAM" id="MobiDB-lite"/>
    </source>
</evidence>
<dbReference type="SUPFAM" id="SSF54106">
    <property type="entry name" value="LysM domain"/>
    <property type="match status" value="1"/>
</dbReference>
<feature type="domain" description="LysM" evidence="5">
    <location>
        <begin position="1172"/>
        <end position="1218"/>
    </location>
</feature>
<dbReference type="InterPro" id="IPR011050">
    <property type="entry name" value="Pectin_lyase_fold/virulence"/>
</dbReference>
<evidence type="ECO:0000313" key="6">
    <source>
        <dbReference type="EMBL" id="KAJ5145806.1"/>
    </source>
</evidence>
<dbReference type="PANTHER" id="PTHR34997:SF16">
    <property type="entry name" value="LYSM DOMAIN-CONTAINING PROTEIN"/>
    <property type="match status" value="1"/>
</dbReference>
<keyword evidence="4" id="KW-0732">Signal</keyword>
<keyword evidence="7" id="KW-1185">Reference proteome</keyword>
<dbReference type="Pfam" id="PF01476">
    <property type="entry name" value="LysM"/>
    <property type="match status" value="1"/>
</dbReference>
<feature type="compositionally biased region" description="Basic and acidic residues" evidence="3">
    <location>
        <begin position="87"/>
        <end position="98"/>
    </location>
</feature>
<feature type="chain" id="PRO_5040929090" description="LysM domain-containing protein" evidence="4">
    <location>
        <begin position="35"/>
        <end position="1397"/>
    </location>
</feature>
<protein>
    <recommendedName>
        <fullName evidence="5">LysM domain-containing protein</fullName>
    </recommendedName>
</protein>